<name>A0A6G1FXD3_9PEZI</name>
<comment type="subcellular location">
    <subcellularLocation>
        <location evidence="1">Cell envelope</location>
    </subcellularLocation>
    <subcellularLocation>
        <location evidence="2">Secreted</location>
    </subcellularLocation>
</comment>
<dbReference type="AlphaFoldDB" id="A0A6G1FXD3"/>
<proteinExistence type="inferred from homology"/>
<feature type="compositionally biased region" description="Low complexity" evidence="8">
    <location>
        <begin position="205"/>
        <end position="223"/>
    </location>
</feature>
<evidence type="ECO:0000313" key="11">
    <source>
        <dbReference type="RefSeq" id="XP_033531971.1"/>
    </source>
</evidence>
<keyword evidence="10" id="KW-1185">Reference proteome</keyword>
<dbReference type="OrthoDB" id="159229at2759"/>
<evidence type="ECO:0000256" key="5">
    <source>
        <dbReference type="ARBA" id="ARBA00022525"/>
    </source>
</evidence>
<feature type="region of interest" description="Disordered" evidence="8">
    <location>
        <begin position="177"/>
        <end position="223"/>
    </location>
</feature>
<evidence type="ECO:0000256" key="7">
    <source>
        <dbReference type="ARBA" id="ARBA00049204"/>
    </source>
</evidence>
<reference evidence="11" key="3">
    <citation type="submission" date="2025-04" db="UniProtKB">
        <authorList>
            <consortium name="RefSeq"/>
        </authorList>
    </citation>
    <scope>IDENTIFICATION</scope>
    <source>
        <strain evidence="11">CBS 781.70</strain>
    </source>
</reference>
<evidence type="ECO:0000256" key="3">
    <source>
        <dbReference type="ARBA" id="ARBA00010457"/>
    </source>
</evidence>
<sequence length="254" mass="25612">MAAVAFGQTTGKLGDAAETTDNPLGAVYVASFSPKGSSKVSGSIVASSGPDGEGVHFSVSVSGLPADSGPFGFHLHAAPVPADGGCNATLAHLDPYIRGADTPCDKTKPETCEVGDLSGKHGALSGESYSASFIDKYASLKPGIGAFFGNRSVVIHLADKSRLACTNWKPLSDACDVAPGPSGPKPNSTAPPDTSIPIYTPPPVVNSSTPPRTSSLPSRTSSPPVFTGAAVPNAVNDGVWVVGSALMAALTFFL</sequence>
<dbReference type="Proteomes" id="UP000504638">
    <property type="component" value="Unplaced"/>
</dbReference>
<keyword evidence="5" id="KW-0964">Secreted</keyword>
<evidence type="ECO:0000313" key="9">
    <source>
        <dbReference type="EMBL" id="KAF1810340.1"/>
    </source>
</evidence>
<evidence type="ECO:0000313" key="10">
    <source>
        <dbReference type="Proteomes" id="UP000504638"/>
    </source>
</evidence>
<dbReference type="RefSeq" id="XP_033531971.1">
    <property type="nucleotide sequence ID" value="XM_033676613.1"/>
</dbReference>
<dbReference type="Gene3D" id="2.60.40.200">
    <property type="entry name" value="Superoxide dismutase, copper/zinc binding domain"/>
    <property type="match status" value="1"/>
</dbReference>
<reference evidence="11" key="2">
    <citation type="submission" date="2020-04" db="EMBL/GenBank/DDBJ databases">
        <authorList>
            <consortium name="NCBI Genome Project"/>
        </authorList>
    </citation>
    <scope>NUCLEOTIDE SEQUENCE</scope>
    <source>
        <strain evidence="11">CBS 781.70</strain>
    </source>
</reference>
<organism evidence="9">
    <name type="scientific">Eremomyces bilateralis CBS 781.70</name>
    <dbReference type="NCBI Taxonomy" id="1392243"/>
    <lineage>
        <taxon>Eukaryota</taxon>
        <taxon>Fungi</taxon>
        <taxon>Dikarya</taxon>
        <taxon>Ascomycota</taxon>
        <taxon>Pezizomycotina</taxon>
        <taxon>Dothideomycetes</taxon>
        <taxon>Dothideomycetes incertae sedis</taxon>
        <taxon>Eremomycetales</taxon>
        <taxon>Eremomycetaceae</taxon>
        <taxon>Eremomyces</taxon>
    </lineage>
</organism>
<comment type="similarity">
    <text evidence="3">Belongs to the Cu-Zn superoxide dismutase family.</text>
</comment>
<dbReference type="PANTHER" id="PTHR10003">
    <property type="entry name" value="SUPEROXIDE DISMUTASE CU-ZN -RELATED"/>
    <property type="match status" value="1"/>
</dbReference>
<evidence type="ECO:0000256" key="4">
    <source>
        <dbReference type="ARBA" id="ARBA00012682"/>
    </source>
</evidence>
<dbReference type="EMBL" id="ML975166">
    <property type="protein sequence ID" value="KAF1810340.1"/>
    <property type="molecule type" value="Genomic_DNA"/>
</dbReference>
<dbReference type="GO" id="GO:0005576">
    <property type="term" value="C:extracellular region"/>
    <property type="evidence" value="ECO:0007669"/>
    <property type="project" value="UniProtKB-SubCell"/>
</dbReference>
<protein>
    <recommendedName>
        <fullName evidence="4">superoxide dismutase</fullName>
        <ecNumber evidence="4">1.15.1.1</ecNumber>
    </recommendedName>
</protein>
<evidence type="ECO:0000256" key="8">
    <source>
        <dbReference type="SAM" id="MobiDB-lite"/>
    </source>
</evidence>
<dbReference type="InterPro" id="IPR036423">
    <property type="entry name" value="SOD-like_Cu/Zn_dom_sf"/>
</dbReference>
<dbReference type="EC" id="1.15.1.1" evidence="4"/>
<dbReference type="InterPro" id="IPR024134">
    <property type="entry name" value="SOD_Cu/Zn_/chaperone"/>
</dbReference>
<evidence type="ECO:0000256" key="6">
    <source>
        <dbReference type="ARBA" id="ARBA00022862"/>
    </source>
</evidence>
<keyword evidence="6" id="KW-0049">Antioxidant</keyword>
<reference evidence="9 11" key="1">
    <citation type="submission" date="2020-01" db="EMBL/GenBank/DDBJ databases">
        <authorList>
            <consortium name="DOE Joint Genome Institute"/>
            <person name="Haridas S."/>
            <person name="Albert R."/>
            <person name="Binder M."/>
            <person name="Bloem J."/>
            <person name="Labutti K."/>
            <person name="Salamov A."/>
            <person name="Andreopoulos B."/>
            <person name="Baker S.E."/>
            <person name="Barry K."/>
            <person name="Bills G."/>
            <person name="Bluhm B.H."/>
            <person name="Cannon C."/>
            <person name="Castanera R."/>
            <person name="Culley D.E."/>
            <person name="Daum C."/>
            <person name="Ezra D."/>
            <person name="Gonzalez J.B."/>
            <person name="Henrissat B."/>
            <person name="Kuo A."/>
            <person name="Liang C."/>
            <person name="Lipzen A."/>
            <person name="Lutzoni F."/>
            <person name="Magnuson J."/>
            <person name="Mondo S."/>
            <person name="Nolan M."/>
            <person name="Ohm R."/>
            <person name="Pangilinan J."/>
            <person name="Park H.-J."/>
            <person name="Ramirez L."/>
            <person name="Alfaro M."/>
            <person name="Sun H."/>
            <person name="Tritt A."/>
            <person name="Yoshinaga Y."/>
            <person name="Zwiers L.-H."/>
            <person name="Turgeon B.G."/>
            <person name="Goodwin S.B."/>
            <person name="Spatafora J.W."/>
            <person name="Crous P.W."/>
            <person name="Grigoriev I.V."/>
        </authorList>
    </citation>
    <scope>NUCLEOTIDE SEQUENCE</scope>
    <source>
        <strain evidence="9 11">CBS 781.70</strain>
    </source>
</reference>
<evidence type="ECO:0000256" key="1">
    <source>
        <dbReference type="ARBA" id="ARBA00004196"/>
    </source>
</evidence>
<dbReference type="FunFam" id="2.60.40.200:FF:000007">
    <property type="entry name" value="Cell surface Cu-only superoxide dismutase 5"/>
    <property type="match status" value="1"/>
</dbReference>
<gene>
    <name evidence="9 11" type="ORF">P152DRAFT_401447</name>
</gene>
<accession>A0A6G1FXD3</accession>
<dbReference type="GO" id="GO:0005507">
    <property type="term" value="F:copper ion binding"/>
    <property type="evidence" value="ECO:0007669"/>
    <property type="project" value="InterPro"/>
</dbReference>
<comment type="catalytic activity">
    <reaction evidence="7">
        <text>2 superoxide + 2 H(+) = H2O2 + O2</text>
        <dbReference type="Rhea" id="RHEA:20696"/>
        <dbReference type="ChEBI" id="CHEBI:15378"/>
        <dbReference type="ChEBI" id="CHEBI:15379"/>
        <dbReference type="ChEBI" id="CHEBI:16240"/>
        <dbReference type="ChEBI" id="CHEBI:18421"/>
        <dbReference type="EC" id="1.15.1.1"/>
    </reaction>
</comment>
<dbReference type="GeneID" id="54417183"/>
<evidence type="ECO:0000256" key="2">
    <source>
        <dbReference type="ARBA" id="ARBA00004613"/>
    </source>
</evidence>
<dbReference type="GO" id="GO:0004784">
    <property type="term" value="F:superoxide dismutase activity"/>
    <property type="evidence" value="ECO:0007669"/>
    <property type="project" value="UniProtKB-EC"/>
</dbReference>
<dbReference type="SUPFAM" id="SSF49329">
    <property type="entry name" value="Cu,Zn superoxide dismutase-like"/>
    <property type="match status" value="1"/>
</dbReference>